<dbReference type="OrthoDB" id="5836593at2759"/>
<organism evidence="3 4">
    <name type="scientific">Albula glossodonta</name>
    <name type="common">roundjaw bonefish</name>
    <dbReference type="NCBI Taxonomy" id="121402"/>
    <lineage>
        <taxon>Eukaryota</taxon>
        <taxon>Metazoa</taxon>
        <taxon>Chordata</taxon>
        <taxon>Craniata</taxon>
        <taxon>Vertebrata</taxon>
        <taxon>Euteleostomi</taxon>
        <taxon>Actinopterygii</taxon>
        <taxon>Neopterygii</taxon>
        <taxon>Teleostei</taxon>
        <taxon>Albuliformes</taxon>
        <taxon>Albulidae</taxon>
        <taxon>Albula</taxon>
    </lineage>
</organism>
<evidence type="ECO:0000313" key="3">
    <source>
        <dbReference type="EMBL" id="KAG9334346.1"/>
    </source>
</evidence>
<gene>
    <name evidence="3" type="ORF">JZ751_008232</name>
</gene>
<name>A0A8T2N373_9TELE</name>
<dbReference type="SMART" id="SM00282">
    <property type="entry name" value="LamG"/>
    <property type="match status" value="1"/>
</dbReference>
<comment type="caution">
    <text evidence="3">The sequence shown here is derived from an EMBL/GenBank/DDBJ whole genome shotgun (WGS) entry which is preliminary data.</text>
</comment>
<dbReference type="AlphaFoldDB" id="A0A8T2N373"/>
<reference evidence="3" key="1">
    <citation type="thesis" date="2021" institute="BYU ScholarsArchive" country="Provo, UT, USA">
        <title>Applications of and Algorithms for Genome Assembly and Genomic Analyses with an Emphasis on Marine Teleosts.</title>
        <authorList>
            <person name="Pickett B.D."/>
        </authorList>
    </citation>
    <scope>NUCLEOTIDE SEQUENCE</scope>
    <source>
        <strain evidence="3">HI-2016</strain>
    </source>
</reference>
<dbReference type="CDD" id="cd00110">
    <property type="entry name" value="LamG"/>
    <property type="match status" value="1"/>
</dbReference>
<accession>A0A8T2N373</accession>
<dbReference type="Pfam" id="PF02210">
    <property type="entry name" value="Laminin_G_2"/>
    <property type="match status" value="2"/>
</dbReference>
<protein>
    <recommendedName>
        <fullName evidence="2">Laminin G domain-containing protein</fullName>
    </recommendedName>
</protein>
<comment type="caution">
    <text evidence="1">Lacks conserved residue(s) required for the propagation of feature annotation.</text>
</comment>
<dbReference type="PROSITE" id="PS50025">
    <property type="entry name" value="LAM_G_DOMAIN"/>
    <property type="match status" value="1"/>
</dbReference>
<proteinExistence type="predicted"/>
<keyword evidence="4" id="KW-1185">Reference proteome</keyword>
<dbReference type="Gene3D" id="2.60.120.200">
    <property type="match status" value="2"/>
</dbReference>
<dbReference type="SUPFAM" id="SSF49899">
    <property type="entry name" value="Concanavalin A-like lectins/glucanases"/>
    <property type="match status" value="2"/>
</dbReference>
<evidence type="ECO:0000313" key="4">
    <source>
        <dbReference type="Proteomes" id="UP000824540"/>
    </source>
</evidence>
<sequence length="335" mass="37011">MVCAFLCTPQRAKLGQDDNTSRCPLPSSIKHAHRLTGPNSYLSYNIPPQVLNHRPHFSLAFRTASANGPLLFIGSEHGHSHVALYMSNGRLKLSIGDNQPTAHKSKCNDEKWHRVEFSIEMGTFHLVVDDLRAVDGVLLHANGSSLGLKPPVYLGSVPQSAYTESQRFFPRESVEACVRNFKMNNQRIEEPSANHGAPPCFDGSTEEGAYFSGNGAYAILDYPNSQYMFMGIGFHLDFEVRPRNLTVARKSNRVQLTVDKKSEVIQVPNSSLSGVSSLQHLYAGGVPDTLEHNKLPLRSSFLGCMRNLQINRKSVSFRGASKVFGPVNLRECPAS</sequence>
<dbReference type="Proteomes" id="UP000824540">
    <property type="component" value="Unassembled WGS sequence"/>
</dbReference>
<evidence type="ECO:0000259" key="2">
    <source>
        <dbReference type="PROSITE" id="PS50025"/>
    </source>
</evidence>
<evidence type="ECO:0000256" key="1">
    <source>
        <dbReference type="PROSITE-ProRule" id="PRU00122"/>
    </source>
</evidence>
<dbReference type="PANTHER" id="PTHR15036:SF85">
    <property type="entry name" value="SP2353, ISOFORM A"/>
    <property type="match status" value="1"/>
</dbReference>
<dbReference type="InterPro" id="IPR050372">
    <property type="entry name" value="Neurexin-related_CASP"/>
</dbReference>
<dbReference type="InterPro" id="IPR013320">
    <property type="entry name" value="ConA-like_dom_sf"/>
</dbReference>
<dbReference type="PANTHER" id="PTHR15036">
    <property type="entry name" value="PIKACHURIN-LIKE PROTEIN"/>
    <property type="match status" value="1"/>
</dbReference>
<dbReference type="GO" id="GO:0016020">
    <property type="term" value="C:membrane"/>
    <property type="evidence" value="ECO:0007669"/>
    <property type="project" value="UniProtKB-SubCell"/>
</dbReference>
<dbReference type="InterPro" id="IPR001791">
    <property type="entry name" value="Laminin_G"/>
</dbReference>
<dbReference type="EMBL" id="JAFBMS010000153">
    <property type="protein sequence ID" value="KAG9334346.1"/>
    <property type="molecule type" value="Genomic_DNA"/>
</dbReference>
<feature type="domain" description="Laminin G" evidence="2">
    <location>
        <begin position="31"/>
        <end position="200"/>
    </location>
</feature>